<dbReference type="AlphaFoldDB" id="A0A1D7USW3"/>
<proteinExistence type="inferred from homology"/>
<dbReference type="EMBL" id="CP015217">
    <property type="protein sequence ID" value="AOP32709.1"/>
    <property type="molecule type" value="Genomic_DNA"/>
</dbReference>
<evidence type="ECO:0000256" key="1">
    <source>
        <dbReference type="ARBA" id="ARBA00001946"/>
    </source>
</evidence>
<evidence type="ECO:0000256" key="2">
    <source>
        <dbReference type="ARBA" id="ARBA00006706"/>
    </source>
</evidence>
<name>A0A1D7USW3_9LEPT</name>
<dbReference type="RefSeq" id="WP_069605958.1">
    <property type="nucleotide sequence ID" value="NZ_CP015217.1"/>
</dbReference>
<dbReference type="InterPro" id="IPR008949">
    <property type="entry name" value="Isoprenoid_synthase_dom_sf"/>
</dbReference>
<dbReference type="Gene3D" id="1.10.600.10">
    <property type="entry name" value="Farnesyl Diphosphate Synthase"/>
    <property type="match status" value="1"/>
</dbReference>
<dbReference type="Proteomes" id="UP000094197">
    <property type="component" value="Chromosome 1"/>
</dbReference>
<evidence type="ECO:0000313" key="8">
    <source>
        <dbReference type="EMBL" id="AOP32709.1"/>
    </source>
</evidence>
<dbReference type="SFLD" id="SFLDG01017">
    <property type="entry name" value="Polyprenyl_Transferase_Like"/>
    <property type="match status" value="1"/>
</dbReference>
<dbReference type="SUPFAM" id="SSF48576">
    <property type="entry name" value="Terpenoid synthases"/>
    <property type="match status" value="1"/>
</dbReference>
<dbReference type="FunFam" id="1.10.600.10:FF:000001">
    <property type="entry name" value="Geranylgeranyl diphosphate synthase"/>
    <property type="match status" value="1"/>
</dbReference>
<dbReference type="NCBIfam" id="NF045485">
    <property type="entry name" value="FPPsyn"/>
    <property type="match status" value="1"/>
</dbReference>
<dbReference type="OrthoDB" id="9805316at2"/>
<dbReference type="GO" id="GO:0004659">
    <property type="term" value="F:prenyltransferase activity"/>
    <property type="evidence" value="ECO:0007669"/>
    <property type="project" value="InterPro"/>
</dbReference>
<dbReference type="GO" id="GO:0005737">
    <property type="term" value="C:cytoplasm"/>
    <property type="evidence" value="ECO:0007669"/>
    <property type="project" value="UniProtKB-ARBA"/>
</dbReference>
<keyword evidence="6" id="KW-0414">Isoprene biosynthesis</keyword>
<evidence type="ECO:0000256" key="7">
    <source>
        <dbReference type="RuleBase" id="RU004466"/>
    </source>
</evidence>
<dbReference type="InterPro" id="IPR053378">
    <property type="entry name" value="Prenyl_diphosphate_synthase"/>
</dbReference>
<dbReference type="InterPro" id="IPR033749">
    <property type="entry name" value="Polyprenyl_synt_CS"/>
</dbReference>
<dbReference type="Pfam" id="PF00348">
    <property type="entry name" value="polyprenyl_synt"/>
    <property type="match status" value="1"/>
</dbReference>
<evidence type="ECO:0000256" key="4">
    <source>
        <dbReference type="ARBA" id="ARBA00022723"/>
    </source>
</evidence>
<gene>
    <name evidence="8" type="ORF">A0128_01775</name>
</gene>
<dbReference type="SFLD" id="SFLDS00005">
    <property type="entry name" value="Isoprenoid_Synthase_Type_I"/>
    <property type="match status" value="1"/>
</dbReference>
<dbReference type="GO" id="GO:0046872">
    <property type="term" value="F:metal ion binding"/>
    <property type="evidence" value="ECO:0007669"/>
    <property type="project" value="UniProtKB-KW"/>
</dbReference>
<organism evidence="8 9">
    <name type="scientific">Leptospira tipperaryensis</name>
    <dbReference type="NCBI Taxonomy" id="2564040"/>
    <lineage>
        <taxon>Bacteria</taxon>
        <taxon>Pseudomonadati</taxon>
        <taxon>Spirochaetota</taxon>
        <taxon>Spirochaetia</taxon>
        <taxon>Leptospirales</taxon>
        <taxon>Leptospiraceae</taxon>
        <taxon>Leptospira</taxon>
    </lineage>
</organism>
<dbReference type="PANTHER" id="PTHR43281">
    <property type="entry name" value="FARNESYL DIPHOSPHATE SYNTHASE"/>
    <property type="match status" value="1"/>
</dbReference>
<dbReference type="PANTHER" id="PTHR43281:SF1">
    <property type="entry name" value="FARNESYL DIPHOSPHATE SYNTHASE"/>
    <property type="match status" value="1"/>
</dbReference>
<keyword evidence="4" id="KW-0479">Metal-binding</keyword>
<dbReference type="CDD" id="cd00685">
    <property type="entry name" value="Trans_IPPS_HT"/>
    <property type="match status" value="1"/>
</dbReference>
<protein>
    <submittedName>
        <fullName evidence="8">Geranylgeranyl pyrophosphate synthase</fullName>
    </submittedName>
</protein>
<dbReference type="KEGG" id="laj:A0128_01775"/>
<sequence length="312" mass="34817">MSQSAFSEIFHSYRAAFENFLDSQILSVLSKHSAPELFEAMKYSLVAGGKRLRPVLALAASGGFQVDSKNALFLGSALECIHTYSLIHDDLPSMDNDDFRRGMPTLHKKFSESTAILAGDALNSFAFYLLSFIQVENGDVALYRDILEILHTGSGAPGMVSGQIYDLQMERENATTPFRNGADKIAMVQLTHRLKTGALIKASLLIGNRLRKDWKERENSLSKYGEDLGLLFQITDDILDVEGTQESLGKTPGKDVKSGKITYPVLFGMDRCKEMVQELQKNLISLSTDFILTPEEKIFFQELPIYIGQRKN</sequence>
<keyword evidence="3 7" id="KW-0808">Transferase</keyword>
<reference evidence="8 9" key="1">
    <citation type="submission" date="2016-04" db="EMBL/GenBank/DDBJ databases">
        <title>Complete genome seqeunce of Leptospira alstonii serovar Room22.</title>
        <authorList>
            <person name="Nally J.E."/>
            <person name="Bayles D.O."/>
            <person name="Hurley D."/>
            <person name="Fanning S."/>
            <person name="McMahon B.J."/>
            <person name="Arent Z."/>
        </authorList>
    </citation>
    <scope>NUCLEOTIDE SEQUENCE [LARGE SCALE GENOMIC DNA]</scope>
    <source>
        <strain evidence="8 9">GWTS #1</strain>
    </source>
</reference>
<comment type="cofactor">
    <cofactor evidence="1">
        <name>Mg(2+)</name>
        <dbReference type="ChEBI" id="CHEBI:18420"/>
    </cofactor>
</comment>
<keyword evidence="9" id="KW-1185">Reference proteome</keyword>
<keyword evidence="5" id="KW-0460">Magnesium</keyword>
<dbReference type="PROSITE" id="PS00723">
    <property type="entry name" value="POLYPRENYL_SYNTHASE_1"/>
    <property type="match status" value="1"/>
</dbReference>
<evidence type="ECO:0000256" key="6">
    <source>
        <dbReference type="ARBA" id="ARBA00023229"/>
    </source>
</evidence>
<dbReference type="InterPro" id="IPR000092">
    <property type="entry name" value="Polyprenyl_synt"/>
</dbReference>
<comment type="similarity">
    <text evidence="2 7">Belongs to the FPP/GGPP synthase family.</text>
</comment>
<evidence type="ECO:0000256" key="5">
    <source>
        <dbReference type="ARBA" id="ARBA00022842"/>
    </source>
</evidence>
<evidence type="ECO:0000256" key="3">
    <source>
        <dbReference type="ARBA" id="ARBA00022679"/>
    </source>
</evidence>
<dbReference type="PROSITE" id="PS00444">
    <property type="entry name" value="POLYPRENYL_SYNTHASE_2"/>
    <property type="match status" value="1"/>
</dbReference>
<accession>A0A1D7USW3</accession>
<evidence type="ECO:0000313" key="9">
    <source>
        <dbReference type="Proteomes" id="UP000094197"/>
    </source>
</evidence>
<dbReference type="GO" id="GO:0016114">
    <property type="term" value="P:terpenoid biosynthetic process"/>
    <property type="evidence" value="ECO:0007669"/>
    <property type="project" value="UniProtKB-ARBA"/>
</dbReference>